<name>A0A9D5CGH2_9LILI</name>
<accession>A0A9D5CGH2</accession>
<proteinExistence type="predicted"/>
<reference evidence="1" key="1">
    <citation type="submission" date="2021-03" db="EMBL/GenBank/DDBJ databases">
        <authorList>
            <person name="Li Z."/>
            <person name="Yang C."/>
        </authorList>
    </citation>
    <scope>NUCLEOTIDE SEQUENCE</scope>
    <source>
        <strain evidence="1">Dzin_1.0</strain>
        <tissue evidence="1">Leaf</tissue>
    </source>
</reference>
<sequence length="171" mass="19187">MRTISSPSSVFKEEGFRSYDIQLTVLCPPPPILRFRHAARSPLLFQRNFDVSFPFSLSSCNVGDKNCRRIGKTLMKMSGRNPILIGVGAVEAALDFARAIEQQSTSVVPAELRGVKLVKIKDWDAREVEKMGRGMRVKNLIFQFVLSFQMEKYYSDVKGAPFCSSNGSVLM</sequence>
<evidence type="ECO:0000313" key="1">
    <source>
        <dbReference type="EMBL" id="KAJ0972823.1"/>
    </source>
</evidence>
<protein>
    <submittedName>
        <fullName evidence="1">Uncharacterized protein</fullName>
    </submittedName>
</protein>
<comment type="caution">
    <text evidence="1">The sequence shown here is derived from an EMBL/GenBank/DDBJ whole genome shotgun (WGS) entry which is preliminary data.</text>
</comment>
<dbReference type="AlphaFoldDB" id="A0A9D5CGH2"/>
<organism evidence="1 2">
    <name type="scientific">Dioscorea zingiberensis</name>
    <dbReference type="NCBI Taxonomy" id="325984"/>
    <lineage>
        <taxon>Eukaryota</taxon>
        <taxon>Viridiplantae</taxon>
        <taxon>Streptophyta</taxon>
        <taxon>Embryophyta</taxon>
        <taxon>Tracheophyta</taxon>
        <taxon>Spermatophyta</taxon>
        <taxon>Magnoliopsida</taxon>
        <taxon>Liliopsida</taxon>
        <taxon>Dioscoreales</taxon>
        <taxon>Dioscoreaceae</taxon>
        <taxon>Dioscorea</taxon>
    </lineage>
</organism>
<dbReference type="OrthoDB" id="1723324at2759"/>
<gene>
    <name evidence="1" type="ORF">J5N97_020782</name>
</gene>
<evidence type="ECO:0000313" key="2">
    <source>
        <dbReference type="Proteomes" id="UP001085076"/>
    </source>
</evidence>
<dbReference type="EMBL" id="JAGGNH010000005">
    <property type="protein sequence ID" value="KAJ0972823.1"/>
    <property type="molecule type" value="Genomic_DNA"/>
</dbReference>
<keyword evidence="2" id="KW-1185">Reference proteome</keyword>
<reference evidence="1" key="2">
    <citation type="journal article" date="2022" name="Hortic Res">
        <title>The genome of Dioscorea zingiberensis sheds light on the biosynthesis, origin and evolution of the medicinally important diosgenin saponins.</title>
        <authorList>
            <person name="Li Y."/>
            <person name="Tan C."/>
            <person name="Li Z."/>
            <person name="Guo J."/>
            <person name="Li S."/>
            <person name="Chen X."/>
            <person name="Wang C."/>
            <person name="Dai X."/>
            <person name="Yang H."/>
            <person name="Song W."/>
            <person name="Hou L."/>
            <person name="Xu J."/>
            <person name="Tong Z."/>
            <person name="Xu A."/>
            <person name="Yuan X."/>
            <person name="Wang W."/>
            <person name="Yang Q."/>
            <person name="Chen L."/>
            <person name="Sun Z."/>
            <person name="Wang K."/>
            <person name="Pan B."/>
            <person name="Chen J."/>
            <person name="Bao Y."/>
            <person name="Liu F."/>
            <person name="Qi X."/>
            <person name="Gang D.R."/>
            <person name="Wen J."/>
            <person name="Li J."/>
        </authorList>
    </citation>
    <scope>NUCLEOTIDE SEQUENCE</scope>
    <source>
        <strain evidence="1">Dzin_1.0</strain>
    </source>
</reference>
<dbReference type="Proteomes" id="UP001085076">
    <property type="component" value="Miscellaneous, Linkage group lg05"/>
</dbReference>